<feature type="domain" description="Major facilitator superfamily (MFS) profile" evidence="7">
    <location>
        <begin position="1"/>
        <end position="145"/>
    </location>
</feature>
<keyword evidence="5 6" id="KW-0472">Membrane</keyword>
<dbReference type="InterPro" id="IPR020846">
    <property type="entry name" value="MFS_dom"/>
</dbReference>
<dbReference type="InterPro" id="IPR003663">
    <property type="entry name" value="Sugar/inositol_transpt"/>
</dbReference>
<dbReference type="PRINTS" id="PR00171">
    <property type="entry name" value="SUGRTRNSPORT"/>
</dbReference>
<dbReference type="SUPFAM" id="SSF103473">
    <property type="entry name" value="MFS general substrate transporter"/>
    <property type="match status" value="1"/>
</dbReference>
<dbReference type="Pfam" id="PF00083">
    <property type="entry name" value="Sugar_tr"/>
    <property type="match status" value="1"/>
</dbReference>
<dbReference type="GO" id="GO:0016020">
    <property type="term" value="C:membrane"/>
    <property type="evidence" value="ECO:0007669"/>
    <property type="project" value="UniProtKB-SubCell"/>
</dbReference>
<evidence type="ECO:0000256" key="1">
    <source>
        <dbReference type="ARBA" id="ARBA00004141"/>
    </source>
</evidence>
<dbReference type="AlphaFoldDB" id="I3T201"/>
<dbReference type="PANTHER" id="PTHR48020">
    <property type="entry name" value="PROTON MYO-INOSITOL COTRANSPORTER"/>
    <property type="match status" value="1"/>
</dbReference>
<name>I3T201_LOTJA</name>
<keyword evidence="2" id="KW-0813">Transport</keyword>
<sequence length="183" mass="20284">MQCPKSSPECGFCASADNKLLPGACLISNDTTEDQCHNEHRLWYTRGCPSKNGWLALIGLGLYILFFSPGMGTVPWVINSEIYPLRYRGICGGMASTSNWVSNLIVAQPFLSLTEAIGISSTFMIFIFITVAAIVFVIVFVPETKGLPIEEVENMLERRFLNFKFWQRSSGSGQVDAQKTISL</sequence>
<feature type="transmembrane region" description="Helical" evidence="6">
    <location>
        <begin position="54"/>
        <end position="78"/>
    </location>
</feature>
<dbReference type="InterPro" id="IPR005828">
    <property type="entry name" value="MFS_sugar_transport-like"/>
</dbReference>
<proteinExistence type="evidence at transcript level"/>
<comment type="subcellular location">
    <subcellularLocation>
        <location evidence="1">Membrane</location>
        <topology evidence="1">Multi-pass membrane protein</topology>
    </subcellularLocation>
</comment>
<dbReference type="Gene3D" id="1.20.1250.20">
    <property type="entry name" value="MFS general substrate transporter like domains"/>
    <property type="match status" value="1"/>
</dbReference>
<evidence type="ECO:0000256" key="5">
    <source>
        <dbReference type="ARBA" id="ARBA00023136"/>
    </source>
</evidence>
<dbReference type="PROSITE" id="PS50850">
    <property type="entry name" value="MFS"/>
    <property type="match status" value="1"/>
</dbReference>
<protein>
    <recommendedName>
        <fullName evidence="7">Major facilitator superfamily (MFS) profile domain-containing protein</fullName>
    </recommendedName>
</protein>
<keyword evidence="4 6" id="KW-1133">Transmembrane helix</keyword>
<keyword evidence="3 6" id="KW-0812">Transmembrane</keyword>
<dbReference type="FunFam" id="1.20.1250.20:FF:000137">
    <property type="entry name" value="Probable inositol transporter 2"/>
    <property type="match status" value="1"/>
</dbReference>
<organism evidence="8">
    <name type="scientific">Lotus japonicus</name>
    <name type="common">Lotus corniculatus var. japonicus</name>
    <dbReference type="NCBI Taxonomy" id="34305"/>
    <lineage>
        <taxon>Eukaryota</taxon>
        <taxon>Viridiplantae</taxon>
        <taxon>Streptophyta</taxon>
        <taxon>Embryophyta</taxon>
        <taxon>Tracheophyta</taxon>
        <taxon>Spermatophyta</taxon>
        <taxon>Magnoliopsida</taxon>
        <taxon>eudicotyledons</taxon>
        <taxon>Gunneridae</taxon>
        <taxon>Pentapetalae</taxon>
        <taxon>rosids</taxon>
        <taxon>fabids</taxon>
        <taxon>Fabales</taxon>
        <taxon>Fabaceae</taxon>
        <taxon>Papilionoideae</taxon>
        <taxon>50 kb inversion clade</taxon>
        <taxon>NPAAA clade</taxon>
        <taxon>Hologalegina</taxon>
        <taxon>robinioid clade</taxon>
        <taxon>Loteae</taxon>
        <taxon>Lotus</taxon>
    </lineage>
</organism>
<dbReference type="EMBL" id="BT146749">
    <property type="protein sequence ID" value="AFK46543.1"/>
    <property type="molecule type" value="mRNA"/>
</dbReference>
<accession>I3T201</accession>
<evidence type="ECO:0000259" key="7">
    <source>
        <dbReference type="PROSITE" id="PS50850"/>
    </source>
</evidence>
<evidence type="ECO:0000256" key="4">
    <source>
        <dbReference type="ARBA" id="ARBA00022989"/>
    </source>
</evidence>
<dbReference type="InterPro" id="IPR050814">
    <property type="entry name" value="Myo-inositol_Transporter"/>
</dbReference>
<dbReference type="InterPro" id="IPR036259">
    <property type="entry name" value="MFS_trans_sf"/>
</dbReference>
<reference evidence="8" key="1">
    <citation type="submission" date="2012-05" db="EMBL/GenBank/DDBJ databases">
        <authorList>
            <person name="Krishnakumar V."/>
            <person name="Cheung F."/>
            <person name="Xiao Y."/>
            <person name="Chan A."/>
            <person name="Moskal W.A."/>
            <person name="Town C.D."/>
        </authorList>
    </citation>
    <scope>NUCLEOTIDE SEQUENCE</scope>
</reference>
<evidence type="ECO:0000313" key="8">
    <source>
        <dbReference type="EMBL" id="AFK46543.1"/>
    </source>
</evidence>
<evidence type="ECO:0000256" key="2">
    <source>
        <dbReference type="ARBA" id="ARBA00022448"/>
    </source>
</evidence>
<evidence type="ECO:0000256" key="6">
    <source>
        <dbReference type="SAM" id="Phobius"/>
    </source>
</evidence>
<dbReference type="GO" id="GO:0005366">
    <property type="term" value="F:myo-inositol:proton symporter activity"/>
    <property type="evidence" value="ECO:0007669"/>
    <property type="project" value="TreeGrafter"/>
</dbReference>
<dbReference type="PANTHER" id="PTHR48020:SF32">
    <property type="entry name" value="INOSITOL TRANSPORTER 4"/>
    <property type="match status" value="1"/>
</dbReference>
<feature type="transmembrane region" description="Helical" evidence="6">
    <location>
        <begin position="117"/>
        <end position="141"/>
    </location>
</feature>
<evidence type="ECO:0000256" key="3">
    <source>
        <dbReference type="ARBA" id="ARBA00022692"/>
    </source>
</evidence>